<protein>
    <recommendedName>
        <fullName evidence="5">H15 domain-containing protein</fullName>
    </recommendedName>
</protein>
<dbReference type="GO" id="GO:0045910">
    <property type="term" value="P:negative regulation of DNA recombination"/>
    <property type="evidence" value="ECO:0007669"/>
    <property type="project" value="TreeGrafter"/>
</dbReference>
<dbReference type="PRINTS" id="PR00929">
    <property type="entry name" value="ATHOOK"/>
</dbReference>
<dbReference type="InterPro" id="IPR017956">
    <property type="entry name" value="AT_hook_DNA-bd_motif"/>
</dbReference>
<dbReference type="EMBL" id="SDRB02000740">
    <property type="protein sequence ID" value="THG22676.1"/>
    <property type="molecule type" value="Genomic_DNA"/>
</dbReference>
<keyword evidence="7" id="KW-1185">Reference proteome</keyword>
<dbReference type="Gene3D" id="1.10.10.10">
    <property type="entry name" value="Winged helix-like DNA-binding domain superfamily/Winged helix DNA-binding domain"/>
    <property type="match status" value="1"/>
</dbReference>
<evidence type="ECO:0000256" key="2">
    <source>
        <dbReference type="ARBA" id="ARBA00023125"/>
    </source>
</evidence>
<accession>A0A4S4F1F8</accession>
<organism evidence="6 7">
    <name type="scientific">Camellia sinensis var. sinensis</name>
    <name type="common">China tea</name>
    <dbReference type="NCBI Taxonomy" id="542762"/>
    <lineage>
        <taxon>Eukaryota</taxon>
        <taxon>Viridiplantae</taxon>
        <taxon>Streptophyta</taxon>
        <taxon>Embryophyta</taxon>
        <taxon>Tracheophyta</taxon>
        <taxon>Spermatophyta</taxon>
        <taxon>Magnoliopsida</taxon>
        <taxon>eudicotyledons</taxon>
        <taxon>Gunneridae</taxon>
        <taxon>Pentapetalae</taxon>
        <taxon>asterids</taxon>
        <taxon>Ericales</taxon>
        <taxon>Theaceae</taxon>
        <taxon>Camellia</taxon>
    </lineage>
</organism>
<gene>
    <name evidence="6" type="ORF">TEA_011543</name>
</gene>
<feature type="region of interest" description="Disordered" evidence="4">
    <location>
        <begin position="167"/>
        <end position="238"/>
    </location>
</feature>
<dbReference type="FunFam" id="1.10.10.10:FF:000637">
    <property type="entry name" value="Histone H1.2"/>
    <property type="match status" value="1"/>
</dbReference>
<feature type="region of interest" description="Disordered" evidence="4">
    <location>
        <begin position="103"/>
        <end position="154"/>
    </location>
</feature>
<dbReference type="PANTHER" id="PTHR11467:SF29">
    <property type="entry name" value="OS03G0711600 PROTEIN"/>
    <property type="match status" value="1"/>
</dbReference>
<sequence>MDPTSYPPPAAAAEPPAYIAPAANPTPLHAPINHPPYAEMITEAITALKEKDGSSRQAIAKYIEKAYSNLPATHSTLLTHQLKRLKNTGQLVMVKHSYMLPRSVPHPLLSPPPPPPPADDDTGNVNENALSSGPKRGPGRPPKPKILAQPSNSGVGRMLVSLGLVDGSTPMARRGPGRPPKSAKTELGNRARGRPPRPKSLSLLMGQGGLKRRPGRPPKTGPIGLGRPRGRPPKNVSAAAAVGGGDVVAVGGGVVPGEQRGRRPRADGLRKVNVGVLPGKRRGRRPIADGVKMPRQLTGKPLGRPRKNSSITGIQAAATQQSVPYEDLKNKVEHFQSRIKHTVNMVKPYVNSEAAFGALQELEELAAMDLNAPLDVPVQGQVQEPFLQNL</sequence>
<dbReference type="PROSITE" id="PS51504">
    <property type="entry name" value="H15"/>
    <property type="match status" value="1"/>
</dbReference>
<evidence type="ECO:0000313" key="7">
    <source>
        <dbReference type="Proteomes" id="UP000306102"/>
    </source>
</evidence>
<dbReference type="SMART" id="SM00526">
    <property type="entry name" value="H15"/>
    <property type="match status" value="1"/>
</dbReference>
<dbReference type="GO" id="GO:0031492">
    <property type="term" value="F:nucleosomal DNA binding"/>
    <property type="evidence" value="ECO:0007669"/>
    <property type="project" value="TreeGrafter"/>
</dbReference>
<evidence type="ECO:0000256" key="4">
    <source>
        <dbReference type="SAM" id="MobiDB-lite"/>
    </source>
</evidence>
<evidence type="ECO:0000313" key="6">
    <source>
        <dbReference type="EMBL" id="THG22676.1"/>
    </source>
</evidence>
<dbReference type="SUPFAM" id="SSF46785">
    <property type="entry name" value="Winged helix' DNA-binding domain"/>
    <property type="match status" value="1"/>
</dbReference>
<dbReference type="GO" id="GO:0006334">
    <property type="term" value="P:nucleosome assembly"/>
    <property type="evidence" value="ECO:0007669"/>
    <property type="project" value="InterPro"/>
</dbReference>
<keyword evidence="2" id="KW-0238">DNA-binding</keyword>
<comment type="caution">
    <text evidence="6">The sequence shown here is derived from an EMBL/GenBank/DDBJ whole genome shotgun (WGS) entry which is preliminary data.</text>
</comment>
<name>A0A4S4F1F8_CAMSN</name>
<keyword evidence="3" id="KW-0539">Nucleus</keyword>
<feature type="compositionally biased region" description="Pro residues" evidence="4">
    <location>
        <begin position="108"/>
        <end position="117"/>
    </location>
</feature>
<dbReference type="Proteomes" id="UP000306102">
    <property type="component" value="Unassembled WGS sequence"/>
</dbReference>
<dbReference type="InterPro" id="IPR036390">
    <property type="entry name" value="WH_DNA-bd_sf"/>
</dbReference>
<dbReference type="GO" id="GO:0005730">
    <property type="term" value="C:nucleolus"/>
    <property type="evidence" value="ECO:0007669"/>
    <property type="project" value="TreeGrafter"/>
</dbReference>
<reference evidence="6 7" key="1">
    <citation type="journal article" date="2018" name="Proc. Natl. Acad. Sci. U.S.A.">
        <title>Draft genome sequence of Camellia sinensis var. sinensis provides insights into the evolution of the tea genome and tea quality.</title>
        <authorList>
            <person name="Wei C."/>
            <person name="Yang H."/>
            <person name="Wang S."/>
            <person name="Zhao J."/>
            <person name="Liu C."/>
            <person name="Gao L."/>
            <person name="Xia E."/>
            <person name="Lu Y."/>
            <person name="Tai Y."/>
            <person name="She G."/>
            <person name="Sun J."/>
            <person name="Cao H."/>
            <person name="Tong W."/>
            <person name="Gao Q."/>
            <person name="Li Y."/>
            <person name="Deng W."/>
            <person name="Jiang X."/>
            <person name="Wang W."/>
            <person name="Chen Q."/>
            <person name="Zhang S."/>
            <person name="Li H."/>
            <person name="Wu J."/>
            <person name="Wang P."/>
            <person name="Li P."/>
            <person name="Shi C."/>
            <person name="Zheng F."/>
            <person name="Jian J."/>
            <person name="Huang B."/>
            <person name="Shan D."/>
            <person name="Shi M."/>
            <person name="Fang C."/>
            <person name="Yue Y."/>
            <person name="Li F."/>
            <person name="Li D."/>
            <person name="Wei S."/>
            <person name="Han B."/>
            <person name="Jiang C."/>
            <person name="Yin Y."/>
            <person name="Xia T."/>
            <person name="Zhang Z."/>
            <person name="Bennetzen J.L."/>
            <person name="Zhao S."/>
            <person name="Wan X."/>
        </authorList>
    </citation>
    <scope>NUCLEOTIDE SEQUENCE [LARGE SCALE GENOMIC DNA]</scope>
    <source>
        <strain evidence="7">cv. Shuchazao</strain>
        <tissue evidence="6">Leaf</tissue>
    </source>
</reference>
<dbReference type="InterPro" id="IPR036388">
    <property type="entry name" value="WH-like_DNA-bd_sf"/>
</dbReference>
<dbReference type="Pfam" id="PF00538">
    <property type="entry name" value="Linker_histone"/>
    <property type="match status" value="1"/>
</dbReference>
<dbReference type="SMART" id="SM00384">
    <property type="entry name" value="AT_hook"/>
    <property type="match status" value="6"/>
</dbReference>
<feature type="domain" description="H15" evidence="5">
    <location>
        <begin position="33"/>
        <end position="102"/>
    </location>
</feature>
<dbReference type="InterPro" id="IPR005818">
    <property type="entry name" value="Histone_H1/H5_H15"/>
</dbReference>
<evidence type="ECO:0000256" key="1">
    <source>
        <dbReference type="ARBA" id="ARBA00004123"/>
    </source>
</evidence>
<dbReference type="GO" id="GO:0030261">
    <property type="term" value="P:chromosome condensation"/>
    <property type="evidence" value="ECO:0007669"/>
    <property type="project" value="TreeGrafter"/>
</dbReference>
<evidence type="ECO:0000259" key="5">
    <source>
        <dbReference type="PROSITE" id="PS51504"/>
    </source>
</evidence>
<dbReference type="CDD" id="cd00073">
    <property type="entry name" value="H15"/>
    <property type="match status" value="1"/>
</dbReference>
<evidence type="ECO:0000256" key="3">
    <source>
        <dbReference type="ARBA" id="ARBA00023242"/>
    </source>
</evidence>
<dbReference type="GO" id="GO:0003690">
    <property type="term" value="F:double-stranded DNA binding"/>
    <property type="evidence" value="ECO:0007669"/>
    <property type="project" value="TreeGrafter"/>
</dbReference>
<dbReference type="PANTHER" id="PTHR11467">
    <property type="entry name" value="HISTONE H1"/>
    <property type="match status" value="1"/>
</dbReference>
<dbReference type="GO" id="GO:0000786">
    <property type="term" value="C:nucleosome"/>
    <property type="evidence" value="ECO:0007669"/>
    <property type="project" value="InterPro"/>
</dbReference>
<comment type="subcellular location">
    <subcellularLocation>
        <location evidence="1">Nucleus</location>
    </subcellularLocation>
</comment>
<proteinExistence type="predicted"/>
<dbReference type="AlphaFoldDB" id="A0A4S4F1F8"/>